<dbReference type="GO" id="GO:0005739">
    <property type="term" value="C:mitochondrion"/>
    <property type="evidence" value="ECO:0007669"/>
    <property type="project" value="InterPro"/>
</dbReference>
<dbReference type="PANTHER" id="PTHR42100:SF1">
    <property type="entry name" value="OXIDOREDUCTASE 178 KDA SUBUNIT, PUTATIVE (AFU_ORTHOLOGUE AFUA_8G04320)-RELATED"/>
    <property type="match status" value="1"/>
</dbReference>
<dbReference type="InterPro" id="IPR034444">
    <property type="entry name" value="Nuo17.8"/>
</dbReference>
<accession>A0A8H7Y894</accession>
<dbReference type="OrthoDB" id="2120038at2759"/>
<comment type="caution">
    <text evidence="2">The sequence shown here is derived from an EMBL/GenBank/DDBJ whole genome shotgun (WGS) entry which is preliminary data.</text>
</comment>
<feature type="compositionally biased region" description="Basic and acidic residues" evidence="1">
    <location>
        <begin position="29"/>
        <end position="42"/>
    </location>
</feature>
<sequence length="163" mass="17872">MSLARRAFLATSPSRPLFVAQRRAASSSSHDHHDDHHHHAEDSTVYPPESTNAAFGNSFWRNVVLASIATVAVFKYAPSAGDDVYLSQWIALYTAPRDYWLTLNAKHSAQSAELAADTRLVNDATRPIIHRYVNPQSLSQASPFLNGVGRTVDMSGVVPKTTV</sequence>
<reference evidence="2" key="1">
    <citation type="submission" date="2021-02" db="EMBL/GenBank/DDBJ databases">
        <title>Psilocybe cubensis genome.</title>
        <authorList>
            <person name="Mckernan K.J."/>
            <person name="Crawford S."/>
            <person name="Trippe A."/>
            <person name="Kane L.T."/>
            <person name="Mclaughlin S."/>
        </authorList>
    </citation>
    <scope>NUCLEOTIDE SEQUENCE [LARGE SCALE GENOMIC DNA]</scope>
    <source>
        <strain evidence="2">MGC-MH-2018</strain>
    </source>
</reference>
<organism evidence="2">
    <name type="scientific">Psilocybe cubensis</name>
    <name type="common">Psychedelic mushroom</name>
    <name type="synonym">Stropharia cubensis</name>
    <dbReference type="NCBI Taxonomy" id="181762"/>
    <lineage>
        <taxon>Eukaryota</taxon>
        <taxon>Fungi</taxon>
        <taxon>Dikarya</taxon>
        <taxon>Basidiomycota</taxon>
        <taxon>Agaricomycotina</taxon>
        <taxon>Agaricomycetes</taxon>
        <taxon>Agaricomycetidae</taxon>
        <taxon>Agaricales</taxon>
        <taxon>Agaricineae</taxon>
        <taxon>Strophariaceae</taxon>
        <taxon>Psilocybe</taxon>
    </lineage>
</organism>
<evidence type="ECO:0000313" key="2">
    <source>
        <dbReference type="EMBL" id="KAG5172724.1"/>
    </source>
</evidence>
<dbReference type="AlphaFoldDB" id="A0A8H7Y894"/>
<proteinExistence type="predicted"/>
<evidence type="ECO:0000256" key="1">
    <source>
        <dbReference type="SAM" id="MobiDB-lite"/>
    </source>
</evidence>
<dbReference type="EMBL" id="JAFIQS010000002">
    <property type="protein sequence ID" value="KAG5172724.1"/>
    <property type="molecule type" value="Genomic_DNA"/>
</dbReference>
<gene>
    <name evidence="2" type="ORF">JR316_002227</name>
</gene>
<feature type="region of interest" description="Disordered" evidence="1">
    <location>
        <begin position="21"/>
        <end position="47"/>
    </location>
</feature>
<protein>
    <submittedName>
        <fullName evidence="2">Uncharacterized protein</fullName>
    </submittedName>
</protein>
<dbReference type="PANTHER" id="PTHR42100">
    <property type="entry name" value="OXIDOREDUCTASE 178 KDA SUBUNIT, PUTATIVE (AFU_ORTHOLOGUE AFUA_8G04320)-RELATED"/>
    <property type="match status" value="1"/>
</dbReference>
<name>A0A8H7Y894_PSICU</name>